<reference evidence="5" key="2">
    <citation type="submission" date="2021-03" db="UniProtKB">
        <authorList>
            <consortium name="Ensembl"/>
        </authorList>
    </citation>
    <scope>IDENTIFICATION</scope>
</reference>
<proteinExistence type="predicted"/>
<dbReference type="InterPro" id="IPR013783">
    <property type="entry name" value="Ig-like_fold"/>
</dbReference>
<dbReference type="PROSITE" id="PS00290">
    <property type="entry name" value="IG_MHC"/>
    <property type="match status" value="1"/>
</dbReference>
<feature type="domain" description="Ig-like" evidence="4">
    <location>
        <begin position="236"/>
        <end position="322"/>
    </location>
</feature>
<dbReference type="PROSITE" id="PS50835">
    <property type="entry name" value="IG_LIKE"/>
    <property type="match status" value="5"/>
</dbReference>
<accession>A0A803K2S3</accession>
<dbReference type="Xenbase" id="XB-GENE-29093099">
    <property type="gene designation" value="LOC116407722"/>
</dbReference>
<dbReference type="SMART" id="SM00409">
    <property type="entry name" value="IG"/>
    <property type="match status" value="2"/>
</dbReference>
<dbReference type="Ensembl" id="ENSXETT00000109162">
    <property type="protein sequence ID" value="ENSXETP00000114620"/>
    <property type="gene ID" value="ENSXETG00000047118"/>
</dbReference>
<dbReference type="InterPro" id="IPR003006">
    <property type="entry name" value="Ig/MHC_CS"/>
</dbReference>
<feature type="domain" description="Ig-like" evidence="4">
    <location>
        <begin position="499"/>
        <end position="586"/>
    </location>
</feature>
<dbReference type="Gene3D" id="2.60.40.10">
    <property type="entry name" value="Immunoglobulins"/>
    <property type="match status" value="5"/>
</dbReference>
<dbReference type="GeneTree" id="ENSGT01070000254666"/>
<feature type="domain" description="Ig-like" evidence="4">
    <location>
        <begin position="18"/>
        <end position="131"/>
    </location>
</feature>
<dbReference type="GO" id="GO:0005911">
    <property type="term" value="C:cell-cell junction"/>
    <property type="evidence" value="ECO:0000318"/>
    <property type="project" value="GO_Central"/>
</dbReference>
<evidence type="ECO:0000313" key="7">
    <source>
        <dbReference type="RefSeq" id="XP_031749477.1"/>
    </source>
</evidence>
<dbReference type="InterPro" id="IPR036179">
    <property type="entry name" value="Ig-like_dom_sf"/>
</dbReference>
<reference evidence="7" key="3">
    <citation type="submission" date="2025-04" db="UniProtKB">
        <authorList>
            <consortium name="RefSeq"/>
        </authorList>
    </citation>
    <scope>IDENTIFICATION</scope>
    <source>
        <strain evidence="7">Nigerian</strain>
        <tissue evidence="7">Liver and blood</tissue>
    </source>
</reference>
<feature type="chain" id="PRO_5044663047" evidence="3">
    <location>
        <begin position="25"/>
        <end position="618"/>
    </location>
</feature>
<gene>
    <name evidence="5 7 8" type="primary">LOC116407722</name>
</gene>
<evidence type="ECO:0000313" key="8">
    <source>
        <dbReference type="Xenbase" id="XB-GENE-29093099"/>
    </source>
</evidence>
<dbReference type="KEGG" id="xtr:116407722"/>
<dbReference type="Pfam" id="PF07654">
    <property type="entry name" value="C1-set"/>
    <property type="match status" value="3"/>
</dbReference>
<evidence type="ECO:0000259" key="4">
    <source>
        <dbReference type="PROSITE" id="PS50835"/>
    </source>
</evidence>
<dbReference type="InterPro" id="IPR013106">
    <property type="entry name" value="Ig_V-set"/>
</dbReference>
<dbReference type="SMART" id="SM00406">
    <property type="entry name" value="IGv"/>
    <property type="match status" value="1"/>
</dbReference>
<dbReference type="AlphaFoldDB" id="A0A803K2S3"/>
<feature type="domain" description="Ig-like" evidence="4">
    <location>
        <begin position="352"/>
        <end position="425"/>
    </location>
</feature>
<dbReference type="GO" id="GO:0098609">
    <property type="term" value="P:cell-cell adhesion"/>
    <property type="evidence" value="ECO:0000318"/>
    <property type="project" value="GO_Central"/>
</dbReference>
<evidence type="ECO:0000256" key="1">
    <source>
        <dbReference type="ARBA" id="ARBA00023157"/>
    </source>
</evidence>
<dbReference type="RefSeq" id="XP_031749477.1">
    <property type="nucleotide sequence ID" value="XM_031893617.1"/>
</dbReference>
<keyword evidence="3" id="KW-0732">Signal</keyword>
<keyword evidence="2" id="KW-0325">Glycoprotein</keyword>
<dbReference type="InterPro" id="IPR003599">
    <property type="entry name" value="Ig_sub"/>
</dbReference>
<dbReference type="InterPro" id="IPR051755">
    <property type="entry name" value="Ig-like_CS_Receptor"/>
</dbReference>
<dbReference type="Pfam" id="PF07686">
    <property type="entry name" value="V-set"/>
    <property type="match status" value="1"/>
</dbReference>
<evidence type="ECO:0000313" key="5">
    <source>
        <dbReference type="Ensembl" id="ENSXETP00000114620"/>
    </source>
</evidence>
<evidence type="ECO:0000313" key="6">
    <source>
        <dbReference type="Proteomes" id="UP000008143"/>
    </source>
</evidence>
<evidence type="ECO:0000256" key="3">
    <source>
        <dbReference type="SAM" id="SignalP"/>
    </source>
</evidence>
<evidence type="ECO:0000256" key="2">
    <source>
        <dbReference type="ARBA" id="ARBA00023180"/>
    </source>
</evidence>
<dbReference type="AGR" id="Xenbase:XB-GENE-29093099"/>
<reference evidence="5" key="1">
    <citation type="journal article" date="2010" name="Science">
        <title>The genome of the Western clawed frog Xenopus tropicalis.</title>
        <authorList>
            <person name="Hellsten U."/>
            <person name="Harland R.M."/>
            <person name="Gilchrist M.J."/>
            <person name="Hendrix D."/>
            <person name="Jurka J."/>
            <person name="Kapitonov V."/>
            <person name="Ovcharenko I."/>
            <person name="Putnam N.H."/>
            <person name="Shu S."/>
            <person name="Taher L."/>
            <person name="Blitz I.L."/>
            <person name="Blumberg B."/>
            <person name="Dichmann D.S."/>
            <person name="Dubchak I."/>
            <person name="Amaya E."/>
            <person name="Detter J.C."/>
            <person name="Fletcher R."/>
            <person name="Gerhard D.S."/>
            <person name="Goodstein D."/>
            <person name="Graves T."/>
            <person name="Grigoriev I.V."/>
            <person name="Grimwood J."/>
            <person name="Kawashima T."/>
            <person name="Lindquist E."/>
            <person name="Lucas S.M."/>
            <person name="Mead P.E."/>
            <person name="Mitros T."/>
            <person name="Ogino H."/>
            <person name="Ohta Y."/>
            <person name="Poliakov A.V."/>
            <person name="Pollet N."/>
            <person name="Robert J."/>
            <person name="Salamov A."/>
            <person name="Sater A.K."/>
            <person name="Schmutz J."/>
            <person name="Terry A."/>
            <person name="Vize P.D."/>
            <person name="Warren W.C."/>
            <person name="Wells D."/>
            <person name="Wills A."/>
            <person name="Wilson R.K."/>
            <person name="Zimmerman L.B."/>
            <person name="Zorn A.M."/>
            <person name="Grainger R."/>
            <person name="Grammer T."/>
            <person name="Khokha M.K."/>
            <person name="Richardson P.M."/>
            <person name="Rokhsar D.S."/>
        </authorList>
    </citation>
    <scope>NUCLEOTIDE SEQUENCE [LARGE SCALE GENOMIC DNA]</scope>
    <source>
        <strain evidence="5">Nigerian</strain>
    </source>
</reference>
<organism evidence="5">
    <name type="scientific">Xenopus tropicalis</name>
    <name type="common">Western clawed frog</name>
    <name type="synonym">Silurana tropicalis</name>
    <dbReference type="NCBI Taxonomy" id="8364"/>
    <lineage>
        <taxon>Eukaryota</taxon>
        <taxon>Metazoa</taxon>
        <taxon>Chordata</taxon>
        <taxon>Craniata</taxon>
        <taxon>Vertebrata</taxon>
        <taxon>Euteleostomi</taxon>
        <taxon>Amphibia</taxon>
        <taxon>Batrachia</taxon>
        <taxon>Anura</taxon>
        <taxon>Pipoidea</taxon>
        <taxon>Pipidae</taxon>
        <taxon>Xenopodinae</taxon>
        <taxon>Xenopus</taxon>
        <taxon>Silurana</taxon>
    </lineage>
</organism>
<dbReference type="Proteomes" id="UP000008143">
    <property type="component" value="Chromosome 9"/>
</dbReference>
<keyword evidence="1" id="KW-1015">Disulfide bond</keyword>
<sequence>MASVLLLVLSVLSVLMLPETFVYAQLQVSTPPSPIVAPLGGTATLPCAFTLGVAPVDPAQVHVVWKNEGTKVLSYLGEVSALRPGAQLSEEGLAQGDATLTLPNVSGSDSGRYTCNVRLASEQLAQSLTLVVRDNRQIWVEGTIVVANQSSELHCGAGNLSSPDVEIEWMRNGQVLSTSAPHVVENKYDQGFIVESSYCLTPTMNDSWAHYSCQVMQKSFPHPLKKTFQLTLGARPDIFFLLTGKGQKNSSLICLVSSFYPDELSVTLMRDGQVLTDNARKWVNPNGTFSLVVTYPFNMTVNDDNAEFTCTVSHPTIPKGATERLRFLVDPYVPKVFWMILSAGLLLAFVTPTLCKHVTDIAVCKDWTEGSTAILKCSISGRYPKSITAVWLVRQGEKELEIKERGSLHPVGDYRELQEQDSYTCWNVLKSTWVCNLRQSLSSVLCFQVQKERHDRAEFICRFMRGNRILGEKHYFGSVLDNYGFYSVSEICVPEECNEGERLTLTCCMQGNVPREIRVMWERCQGEERAPISKEQEGTYHITENKSAGRYSTFLTFYPSKMDSGASFSCSFSENEGRVLAERSSTPLKVTEPKKNTWSKTYQDWGFRAFDEPGITEI</sequence>
<dbReference type="InterPro" id="IPR003597">
    <property type="entry name" value="Ig_C1-set"/>
</dbReference>
<feature type="signal peptide" evidence="3">
    <location>
        <begin position="1"/>
        <end position="24"/>
    </location>
</feature>
<dbReference type="SMART" id="SM00407">
    <property type="entry name" value="IGc1"/>
    <property type="match status" value="1"/>
</dbReference>
<protein>
    <submittedName>
        <fullName evidence="5">Uncharacterized LOC116407722</fullName>
    </submittedName>
    <submittedName>
        <fullName evidence="7">Uncharacterized protein LOC116407722</fullName>
    </submittedName>
</protein>
<dbReference type="CDD" id="cd00098">
    <property type="entry name" value="IgC1"/>
    <property type="match status" value="1"/>
</dbReference>
<dbReference type="InterPro" id="IPR007110">
    <property type="entry name" value="Ig-like_dom"/>
</dbReference>
<dbReference type="GeneID" id="116407722"/>
<dbReference type="OMA" id="DWTEGST"/>
<keyword evidence="6" id="KW-1185">Reference proteome</keyword>
<dbReference type="PANTHER" id="PTHR19971">
    <property type="entry name" value="SIGNAL-REGULATORY PROTEIN BETA"/>
    <property type="match status" value="1"/>
</dbReference>
<dbReference type="OrthoDB" id="10043043at2759"/>
<dbReference type="GO" id="GO:0050839">
    <property type="term" value="F:cell adhesion molecule binding"/>
    <property type="evidence" value="ECO:0000318"/>
    <property type="project" value="GO_Central"/>
</dbReference>
<feature type="domain" description="Ig-like" evidence="4">
    <location>
        <begin position="141"/>
        <end position="229"/>
    </location>
</feature>
<dbReference type="SUPFAM" id="SSF48726">
    <property type="entry name" value="Immunoglobulin"/>
    <property type="match status" value="5"/>
</dbReference>
<name>A0A803K2S3_XENTR</name>
<dbReference type="GO" id="GO:0005886">
    <property type="term" value="C:plasma membrane"/>
    <property type="evidence" value="ECO:0000318"/>
    <property type="project" value="GO_Central"/>
</dbReference>